<dbReference type="SUPFAM" id="SSF51430">
    <property type="entry name" value="NAD(P)-linked oxidoreductase"/>
    <property type="match status" value="1"/>
</dbReference>
<accession>B2J838</accession>
<dbReference type="eggNOG" id="COG0667">
    <property type="taxonomic scope" value="Bacteria"/>
</dbReference>
<dbReference type="GO" id="GO:0047681">
    <property type="term" value="F:aryl-alcohol dehydrogenase (NADP+) activity"/>
    <property type="evidence" value="ECO:0007669"/>
    <property type="project" value="UniProtKB-EC"/>
</dbReference>
<evidence type="ECO:0000313" key="3">
    <source>
        <dbReference type="EMBL" id="ACC84003.1"/>
    </source>
</evidence>
<dbReference type="AlphaFoldDB" id="B2J838"/>
<dbReference type="EnsemblBacteria" id="ACC84003">
    <property type="protein sequence ID" value="ACC84003"/>
    <property type="gene ID" value="Npun_R5702"/>
</dbReference>
<dbReference type="InterPro" id="IPR020471">
    <property type="entry name" value="AKR"/>
</dbReference>
<dbReference type="Proteomes" id="UP000001191">
    <property type="component" value="Chromosome"/>
</dbReference>
<dbReference type="InterPro" id="IPR036812">
    <property type="entry name" value="NAD(P)_OxRdtase_dom_sf"/>
</dbReference>
<evidence type="ECO:0000259" key="2">
    <source>
        <dbReference type="Pfam" id="PF00248"/>
    </source>
</evidence>
<reference evidence="4" key="1">
    <citation type="submission" date="2008-04" db="EMBL/GenBank/DDBJ databases">
        <title>Complete sequence of chromosome of Nostoc punctiforme ATCC 29133.</title>
        <authorList>
            <consortium name="US DOE Joint Genome Institute"/>
            <person name="Copeland A."/>
            <person name="Lucas S."/>
            <person name="Lapidus A."/>
            <person name="Glavina del Rio T."/>
            <person name="Dalin E."/>
            <person name="Tice H."/>
            <person name="Pitluck S."/>
            <person name="Chain P."/>
            <person name="Malfatti S."/>
            <person name="Shin M."/>
            <person name="Vergez L."/>
            <person name="Schmutz J."/>
            <person name="Larimer F."/>
            <person name="Land M."/>
            <person name="Hauser L."/>
            <person name="Kyrpides N."/>
            <person name="Kim E."/>
            <person name="Meeks J.C."/>
            <person name="Elhai J."/>
            <person name="Campbell E.L."/>
            <person name="Thiel T."/>
            <person name="Longmire J."/>
            <person name="Potts M."/>
            <person name="Atlas R."/>
        </authorList>
    </citation>
    <scope>NUCLEOTIDE SEQUENCE [LARGE SCALE GENOMIC DNA]</scope>
    <source>
        <strain evidence="4">ATCC 29133 / PCC 73102</strain>
    </source>
</reference>
<feature type="domain" description="NADP-dependent oxidoreductase" evidence="2">
    <location>
        <begin position="32"/>
        <end position="334"/>
    </location>
</feature>
<dbReference type="PANTHER" id="PTHR43364">
    <property type="entry name" value="NADH-SPECIFIC METHYLGLYOXAL REDUCTASE-RELATED"/>
    <property type="match status" value="1"/>
</dbReference>
<sequence length="367" mass="40993">MPLEWYSRCFFVKEKIFMRYKLLGKSGLRVSELSLGTMTFGEDWGWGASVDESRKIFDTYTEAGGNFIDTANGYTDGSSEKIVGELIAKERERFVVATKYSFPLQMNNKKGDPNASGNHRKNLIQSLEGSLKRLNTDYIDLFWLHAWDFTTPIEEVLRSLDDVVRQGKVLYIGISDAPAWIVSQANTIAQFQGWTQFVALQIEYSLIQRTPERDLLPMAKAFDLAVTPWSPLGGGVLTGKYNQPPQAGDEQGRLTNAALGSISERNLAIAQVVSEVAAEIGHTPSQVALAWLLAQSGVIIPIIGARKLTQFQDNLASIEVSLSPEHLQRLDEISKIELGFPHDFLQNDVIRDRLFGGTFNTIENHHI</sequence>
<keyword evidence="4" id="KW-1185">Reference proteome</keyword>
<dbReference type="PhylomeDB" id="B2J838"/>
<dbReference type="EC" id="1.1.1.91" evidence="3"/>
<dbReference type="FunFam" id="3.20.20.100:FF:000004">
    <property type="entry name" value="Oxidoreductase, aldo/keto reductase"/>
    <property type="match status" value="1"/>
</dbReference>
<dbReference type="Pfam" id="PF00248">
    <property type="entry name" value="Aldo_ket_red"/>
    <property type="match status" value="1"/>
</dbReference>
<dbReference type="InterPro" id="IPR050523">
    <property type="entry name" value="AKR_Detox_Biosynth"/>
</dbReference>
<evidence type="ECO:0000256" key="1">
    <source>
        <dbReference type="ARBA" id="ARBA00023002"/>
    </source>
</evidence>
<evidence type="ECO:0000313" key="4">
    <source>
        <dbReference type="Proteomes" id="UP000001191"/>
    </source>
</evidence>
<dbReference type="STRING" id="63737.Npun_R5702"/>
<dbReference type="PRINTS" id="PR00069">
    <property type="entry name" value="ALDKETRDTASE"/>
</dbReference>
<name>B2J838_NOSP7</name>
<protein>
    <submittedName>
        <fullName evidence="3">Aldo/keto reductase</fullName>
        <ecNumber evidence="3">1.1.1.91</ecNumber>
    </submittedName>
</protein>
<dbReference type="PANTHER" id="PTHR43364:SF4">
    <property type="entry name" value="NAD(P)-LINKED OXIDOREDUCTASE SUPERFAMILY PROTEIN"/>
    <property type="match status" value="1"/>
</dbReference>
<dbReference type="KEGG" id="npu:Npun_R5702"/>
<dbReference type="Gene3D" id="3.20.20.100">
    <property type="entry name" value="NADP-dependent oxidoreductase domain"/>
    <property type="match status" value="1"/>
</dbReference>
<dbReference type="EMBL" id="CP001037">
    <property type="protein sequence ID" value="ACC84003.1"/>
    <property type="molecule type" value="Genomic_DNA"/>
</dbReference>
<dbReference type="HOGENOM" id="CLU_023205_2_0_3"/>
<dbReference type="InterPro" id="IPR023210">
    <property type="entry name" value="NADP_OxRdtase_dom"/>
</dbReference>
<keyword evidence="1 3" id="KW-0560">Oxidoreductase</keyword>
<proteinExistence type="predicted"/>
<dbReference type="GO" id="GO:0005829">
    <property type="term" value="C:cytosol"/>
    <property type="evidence" value="ECO:0007669"/>
    <property type="project" value="TreeGrafter"/>
</dbReference>
<reference evidence="3 4" key="2">
    <citation type="journal article" date="2013" name="Plant Physiol.">
        <title>A Nostoc punctiforme Sugar Transporter Necessary to Establish a Cyanobacterium-Plant Symbiosis.</title>
        <authorList>
            <person name="Ekman M."/>
            <person name="Picossi S."/>
            <person name="Campbell E.L."/>
            <person name="Meeks J.C."/>
            <person name="Flores E."/>
        </authorList>
    </citation>
    <scope>NUCLEOTIDE SEQUENCE [LARGE SCALE GENOMIC DNA]</scope>
    <source>
        <strain evidence="4">ATCC 29133 / PCC 73102</strain>
    </source>
</reference>
<gene>
    <name evidence="3" type="ordered locus">Npun_R5702</name>
</gene>
<dbReference type="CDD" id="cd19080">
    <property type="entry name" value="AKR_AKR9A_9B"/>
    <property type="match status" value="1"/>
</dbReference>
<organism evidence="3 4">
    <name type="scientific">Nostoc punctiforme (strain ATCC 29133 / PCC 73102)</name>
    <dbReference type="NCBI Taxonomy" id="63737"/>
    <lineage>
        <taxon>Bacteria</taxon>
        <taxon>Bacillati</taxon>
        <taxon>Cyanobacteriota</taxon>
        <taxon>Cyanophyceae</taxon>
        <taxon>Nostocales</taxon>
        <taxon>Nostocaceae</taxon>
        <taxon>Nostoc</taxon>
    </lineage>
</organism>